<dbReference type="InterPro" id="IPR018649">
    <property type="entry name" value="SHOCT"/>
</dbReference>
<sequence length="302" mass="33014">MINGYQVSDYQRMKCSHCNKAVKFPTSKIGASAKCPGCRKAIKLQAAGELLLPATTVDASIPKETPSATPALRPKTKPPAFGVPSIDARDEIASTHDVSFQTVVDSRISRFISDGQQPKVVAKLLGRVDEICTSNETPEYAAVQHLPGVLSPDAIVLTNRRVIIFRAKALGRMNMVDVPWMDIADIHIKEGVVGATLSVRGANGHTEVIDHLPKKQARCVYRVGQEREQEMREFRRVRKMEEDRNAAGGVVVNTSFAAPPSPYPTPANDLTSRLGQLKQMLDADLISQSEFETKKAEILASL</sequence>
<reference evidence="3 4" key="1">
    <citation type="submission" date="2019-02" db="EMBL/GenBank/DDBJ databases">
        <title>Deep-cultivation of Planctomycetes and their phenomic and genomic characterization uncovers novel biology.</title>
        <authorList>
            <person name="Wiegand S."/>
            <person name="Jogler M."/>
            <person name="Boedeker C."/>
            <person name="Pinto D."/>
            <person name="Vollmers J."/>
            <person name="Rivas-Marin E."/>
            <person name="Kohn T."/>
            <person name="Peeters S.H."/>
            <person name="Heuer A."/>
            <person name="Rast P."/>
            <person name="Oberbeckmann S."/>
            <person name="Bunk B."/>
            <person name="Jeske O."/>
            <person name="Meyerdierks A."/>
            <person name="Storesund J.E."/>
            <person name="Kallscheuer N."/>
            <person name="Luecker S."/>
            <person name="Lage O.M."/>
            <person name="Pohl T."/>
            <person name="Merkel B.J."/>
            <person name="Hornburger P."/>
            <person name="Mueller R.-W."/>
            <person name="Bruemmer F."/>
            <person name="Labrenz M."/>
            <person name="Spormann A.M."/>
            <person name="Op den Camp H."/>
            <person name="Overmann J."/>
            <person name="Amann R."/>
            <person name="Jetten M.S.M."/>
            <person name="Mascher T."/>
            <person name="Medema M.H."/>
            <person name="Devos D.P."/>
            <person name="Kaster A.-K."/>
            <person name="Ovreas L."/>
            <person name="Rohde M."/>
            <person name="Galperin M.Y."/>
            <person name="Jogler C."/>
        </authorList>
    </citation>
    <scope>NUCLEOTIDE SEQUENCE [LARGE SCALE GENOMIC DNA]</scope>
    <source>
        <strain evidence="3 4">K22_7</strain>
    </source>
</reference>
<dbReference type="KEGG" id="rlc:K227x_41350"/>
<dbReference type="OrthoDB" id="5996503at2"/>
<evidence type="ECO:0008006" key="5">
    <source>
        <dbReference type="Google" id="ProtNLM"/>
    </source>
</evidence>
<accession>A0A517NF26</accession>
<dbReference type="Pfam" id="PF09851">
    <property type="entry name" value="SHOCT"/>
    <property type="match status" value="1"/>
</dbReference>
<dbReference type="AlphaFoldDB" id="A0A517NF26"/>
<keyword evidence="4" id="KW-1185">Reference proteome</keyword>
<dbReference type="InterPro" id="IPR039519">
    <property type="entry name" value="YokE-like_PH"/>
</dbReference>
<evidence type="ECO:0000313" key="4">
    <source>
        <dbReference type="Proteomes" id="UP000318538"/>
    </source>
</evidence>
<dbReference type="Pfam" id="PF14470">
    <property type="entry name" value="bPH_3"/>
    <property type="match status" value="1"/>
</dbReference>
<gene>
    <name evidence="3" type="ORF">K227x_41350</name>
</gene>
<evidence type="ECO:0000259" key="2">
    <source>
        <dbReference type="Pfam" id="PF14470"/>
    </source>
</evidence>
<dbReference type="EMBL" id="CP036525">
    <property type="protein sequence ID" value="QDT05732.1"/>
    <property type="molecule type" value="Genomic_DNA"/>
</dbReference>
<dbReference type="RefSeq" id="WP_145172007.1">
    <property type="nucleotide sequence ID" value="NZ_CP036525.1"/>
</dbReference>
<evidence type="ECO:0000259" key="1">
    <source>
        <dbReference type="Pfam" id="PF09851"/>
    </source>
</evidence>
<proteinExistence type="predicted"/>
<evidence type="ECO:0000313" key="3">
    <source>
        <dbReference type="EMBL" id="QDT05732.1"/>
    </source>
</evidence>
<dbReference type="Proteomes" id="UP000318538">
    <property type="component" value="Chromosome"/>
</dbReference>
<feature type="domain" description="YokE-like PH" evidence="2">
    <location>
        <begin position="134"/>
        <end position="222"/>
    </location>
</feature>
<feature type="domain" description="SHOCT" evidence="1">
    <location>
        <begin position="273"/>
        <end position="299"/>
    </location>
</feature>
<name>A0A517NF26_9BACT</name>
<protein>
    <recommendedName>
        <fullName evidence="5">YokE-like PH domain-containing protein</fullName>
    </recommendedName>
</protein>
<organism evidence="3 4">
    <name type="scientific">Rubripirellula lacrimiformis</name>
    <dbReference type="NCBI Taxonomy" id="1930273"/>
    <lineage>
        <taxon>Bacteria</taxon>
        <taxon>Pseudomonadati</taxon>
        <taxon>Planctomycetota</taxon>
        <taxon>Planctomycetia</taxon>
        <taxon>Pirellulales</taxon>
        <taxon>Pirellulaceae</taxon>
        <taxon>Rubripirellula</taxon>
    </lineage>
</organism>